<dbReference type="EC" id="2.5.1.9" evidence="4 9"/>
<evidence type="ECO:0000256" key="4">
    <source>
        <dbReference type="ARBA" id="ARBA00012827"/>
    </source>
</evidence>
<dbReference type="Pfam" id="PF00677">
    <property type="entry name" value="Lum_binding"/>
    <property type="match status" value="2"/>
</dbReference>
<proteinExistence type="predicted"/>
<evidence type="ECO:0000313" key="12">
    <source>
        <dbReference type="EMBL" id="AFM03994.1"/>
    </source>
</evidence>
<dbReference type="Gene3D" id="2.40.30.20">
    <property type="match status" value="2"/>
</dbReference>
<evidence type="ECO:0000256" key="9">
    <source>
        <dbReference type="NCBIfam" id="TIGR00187"/>
    </source>
</evidence>
<name>I4AJ59_BERLS</name>
<comment type="pathway">
    <text evidence="3">Cofactor biosynthesis; riboflavin biosynthesis; riboflavin from 2-hydroxy-3-oxobutyl phosphate and 5-amino-6-(D-ribitylamino)uracil: step 2/2.</text>
</comment>
<accession>I4AJ59</accession>
<evidence type="ECO:0000256" key="10">
    <source>
        <dbReference type="PROSITE-ProRule" id="PRU00524"/>
    </source>
</evidence>
<dbReference type="NCBIfam" id="TIGR00187">
    <property type="entry name" value="ribE"/>
    <property type="match status" value="1"/>
</dbReference>
<dbReference type="GO" id="GO:0009231">
    <property type="term" value="P:riboflavin biosynthetic process"/>
    <property type="evidence" value="ECO:0007669"/>
    <property type="project" value="UniProtKB-KW"/>
</dbReference>
<keyword evidence="13" id="KW-1185">Reference proteome</keyword>
<evidence type="ECO:0000256" key="3">
    <source>
        <dbReference type="ARBA" id="ARBA00004887"/>
    </source>
</evidence>
<dbReference type="InterPro" id="IPR026017">
    <property type="entry name" value="Lumazine-bd_dom"/>
</dbReference>
<dbReference type="eggNOG" id="COG0307">
    <property type="taxonomic scope" value="Bacteria"/>
</dbReference>
<feature type="domain" description="Lumazine-binding" evidence="11">
    <location>
        <begin position="1"/>
        <end position="95"/>
    </location>
</feature>
<dbReference type="RefSeq" id="WP_014797451.1">
    <property type="nucleotide sequence ID" value="NC_018018.1"/>
</dbReference>
<dbReference type="CDD" id="cd00402">
    <property type="entry name" value="Riboflavin_synthase_like"/>
    <property type="match status" value="1"/>
</dbReference>
<feature type="repeat" description="Lumazine-binding" evidence="10">
    <location>
        <begin position="96"/>
        <end position="197"/>
    </location>
</feature>
<sequence length="206" mass="23383">MFTGIIEEMGTLISIQKEGTNQIFEIESPISHELKIDQSIAHNGVCLTVTKVEENRHFVTAIEETLQKTDLSSWKEGSKLNLERCMPANGRFDGHIVQGHVDQTAICTNIIDENGSWRFYFEYEDKGNFTVQKGSICTNGVSLTIVDSESNQETQKGSFSVAIIPYTYENTNFHKLKVGDTINLEFDIVGKYMKLLFEKHFQSMKN</sequence>
<evidence type="ECO:0000313" key="13">
    <source>
        <dbReference type="Proteomes" id="UP000006054"/>
    </source>
</evidence>
<dbReference type="HOGENOM" id="CLU_034388_2_0_10"/>
<dbReference type="PANTHER" id="PTHR21098">
    <property type="entry name" value="RIBOFLAVIN SYNTHASE ALPHA CHAIN"/>
    <property type="match status" value="1"/>
</dbReference>
<gene>
    <name evidence="12" type="ordered locus">Fleli_1575</name>
</gene>
<keyword evidence="8" id="KW-0677">Repeat</keyword>
<keyword evidence="6" id="KW-0686">Riboflavin biosynthesis</keyword>
<evidence type="ECO:0000256" key="1">
    <source>
        <dbReference type="ARBA" id="ARBA00000968"/>
    </source>
</evidence>
<feature type="repeat" description="Lumazine-binding" evidence="10">
    <location>
        <begin position="1"/>
        <end position="95"/>
    </location>
</feature>
<dbReference type="NCBIfam" id="NF006767">
    <property type="entry name" value="PRK09289.1"/>
    <property type="match status" value="1"/>
</dbReference>
<evidence type="ECO:0000256" key="2">
    <source>
        <dbReference type="ARBA" id="ARBA00002803"/>
    </source>
</evidence>
<dbReference type="SUPFAM" id="SSF63380">
    <property type="entry name" value="Riboflavin synthase domain-like"/>
    <property type="match status" value="2"/>
</dbReference>
<protein>
    <recommendedName>
        <fullName evidence="5 9">Riboflavin synthase</fullName>
        <ecNumber evidence="4 9">2.5.1.9</ecNumber>
    </recommendedName>
</protein>
<evidence type="ECO:0000256" key="7">
    <source>
        <dbReference type="ARBA" id="ARBA00022679"/>
    </source>
</evidence>
<dbReference type="PROSITE" id="PS51177">
    <property type="entry name" value="LUMAZINE_BIND"/>
    <property type="match status" value="2"/>
</dbReference>
<dbReference type="InterPro" id="IPR023366">
    <property type="entry name" value="ATP_synth_asu-like_sf"/>
</dbReference>
<evidence type="ECO:0000259" key="11">
    <source>
        <dbReference type="PROSITE" id="PS51177"/>
    </source>
</evidence>
<dbReference type="PATRIC" id="fig|880071.3.peg.1555"/>
<dbReference type="OrthoDB" id="9788537at2"/>
<dbReference type="InterPro" id="IPR017938">
    <property type="entry name" value="Riboflavin_synthase-like_b-brl"/>
</dbReference>
<evidence type="ECO:0000256" key="8">
    <source>
        <dbReference type="ARBA" id="ARBA00022737"/>
    </source>
</evidence>
<comment type="function">
    <text evidence="2">Catalyzes the dismutation of two molecules of 6,7-dimethyl-8-ribityllumazine, resulting in the formation of riboflavin and 5-amino-6-(D-ribitylamino)uracil.</text>
</comment>
<organism evidence="12 13">
    <name type="scientific">Bernardetia litoralis (strain ATCC 23117 / DSM 6794 / NBRC 15988 / NCIMB 1366 / Fx l1 / Sio-4)</name>
    <name type="common">Flexibacter litoralis</name>
    <dbReference type="NCBI Taxonomy" id="880071"/>
    <lineage>
        <taxon>Bacteria</taxon>
        <taxon>Pseudomonadati</taxon>
        <taxon>Bacteroidota</taxon>
        <taxon>Cytophagia</taxon>
        <taxon>Cytophagales</taxon>
        <taxon>Bernardetiaceae</taxon>
        <taxon>Bernardetia</taxon>
    </lineage>
</organism>
<dbReference type="STRING" id="880071.Fleli_1575"/>
<dbReference type="GO" id="GO:0004746">
    <property type="term" value="F:riboflavin synthase activity"/>
    <property type="evidence" value="ECO:0007669"/>
    <property type="project" value="UniProtKB-UniRule"/>
</dbReference>
<comment type="catalytic activity">
    <reaction evidence="1">
        <text>2 6,7-dimethyl-8-(1-D-ribityl)lumazine + H(+) = 5-amino-6-(D-ribitylamino)uracil + riboflavin</text>
        <dbReference type="Rhea" id="RHEA:20772"/>
        <dbReference type="ChEBI" id="CHEBI:15378"/>
        <dbReference type="ChEBI" id="CHEBI:15934"/>
        <dbReference type="ChEBI" id="CHEBI:57986"/>
        <dbReference type="ChEBI" id="CHEBI:58201"/>
        <dbReference type="EC" id="2.5.1.9"/>
    </reaction>
</comment>
<evidence type="ECO:0000256" key="6">
    <source>
        <dbReference type="ARBA" id="ARBA00022619"/>
    </source>
</evidence>
<dbReference type="FunFam" id="2.40.30.20:FF:000003">
    <property type="entry name" value="Riboflavin synthase, alpha subunit"/>
    <property type="match status" value="1"/>
</dbReference>
<dbReference type="InterPro" id="IPR001783">
    <property type="entry name" value="Lumazine-bd"/>
</dbReference>
<dbReference type="PIRSF" id="PIRSF000498">
    <property type="entry name" value="Riboflavin_syn_A"/>
    <property type="match status" value="1"/>
</dbReference>
<reference evidence="13" key="1">
    <citation type="submission" date="2012-06" db="EMBL/GenBank/DDBJ databases">
        <title>The complete genome of Flexibacter litoralis DSM 6794.</title>
        <authorList>
            <person name="Lucas S."/>
            <person name="Copeland A."/>
            <person name="Lapidus A."/>
            <person name="Glavina del Rio T."/>
            <person name="Dalin E."/>
            <person name="Tice H."/>
            <person name="Bruce D."/>
            <person name="Goodwin L."/>
            <person name="Pitluck S."/>
            <person name="Peters L."/>
            <person name="Ovchinnikova G."/>
            <person name="Lu M."/>
            <person name="Kyrpides N."/>
            <person name="Mavromatis K."/>
            <person name="Ivanova N."/>
            <person name="Brettin T."/>
            <person name="Detter J.C."/>
            <person name="Han C."/>
            <person name="Larimer F."/>
            <person name="Land M."/>
            <person name="Hauser L."/>
            <person name="Markowitz V."/>
            <person name="Cheng J.-F."/>
            <person name="Hugenholtz P."/>
            <person name="Woyke T."/>
            <person name="Wu D."/>
            <person name="Spring S."/>
            <person name="Lang E."/>
            <person name="Kopitz M."/>
            <person name="Brambilla E."/>
            <person name="Klenk H.-P."/>
            <person name="Eisen J.A."/>
        </authorList>
    </citation>
    <scope>NUCLEOTIDE SEQUENCE [LARGE SCALE GENOMIC DNA]</scope>
    <source>
        <strain evidence="13">ATCC 23117 / DSM 6794 / NBRC 15988 / NCIMB 1366 / Sio-4</strain>
    </source>
</reference>
<dbReference type="PANTHER" id="PTHR21098:SF12">
    <property type="entry name" value="RIBOFLAVIN SYNTHASE"/>
    <property type="match status" value="1"/>
</dbReference>
<dbReference type="AlphaFoldDB" id="I4AJ59"/>
<evidence type="ECO:0000256" key="5">
    <source>
        <dbReference type="ARBA" id="ARBA00013950"/>
    </source>
</evidence>
<dbReference type="EMBL" id="CP003345">
    <property type="protein sequence ID" value="AFM03994.1"/>
    <property type="molecule type" value="Genomic_DNA"/>
</dbReference>
<feature type="domain" description="Lumazine-binding" evidence="11">
    <location>
        <begin position="96"/>
        <end position="197"/>
    </location>
</feature>
<dbReference type="Proteomes" id="UP000006054">
    <property type="component" value="Chromosome"/>
</dbReference>
<dbReference type="KEGG" id="fli:Fleli_1575"/>
<keyword evidence="7 12" id="KW-0808">Transferase</keyword>